<dbReference type="SMART" id="SM00271">
    <property type="entry name" value="DnaJ"/>
    <property type="match status" value="1"/>
</dbReference>
<dbReference type="GO" id="GO:0006260">
    <property type="term" value="P:DNA replication"/>
    <property type="evidence" value="ECO:0007669"/>
    <property type="project" value="UniProtKB-KW"/>
</dbReference>
<feature type="transmembrane region" description="Helical" evidence="3">
    <location>
        <begin position="44"/>
        <end position="63"/>
    </location>
</feature>
<keyword evidence="3" id="KW-1133">Transmembrane helix</keyword>
<dbReference type="GO" id="GO:0042026">
    <property type="term" value="P:protein refolding"/>
    <property type="evidence" value="ECO:0007669"/>
    <property type="project" value="TreeGrafter"/>
</dbReference>
<gene>
    <name evidence="5" type="ORF">H8707_06355</name>
</gene>
<dbReference type="PANTHER" id="PTHR43096">
    <property type="entry name" value="DNAJ HOMOLOG 1, MITOCHONDRIAL-RELATED"/>
    <property type="match status" value="1"/>
</dbReference>
<dbReference type="PROSITE" id="PS50076">
    <property type="entry name" value="DNAJ_2"/>
    <property type="match status" value="1"/>
</dbReference>
<dbReference type="GO" id="GO:0051082">
    <property type="term" value="F:unfolded protein binding"/>
    <property type="evidence" value="ECO:0007669"/>
    <property type="project" value="TreeGrafter"/>
</dbReference>
<dbReference type="PRINTS" id="PR00625">
    <property type="entry name" value="JDOMAIN"/>
</dbReference>
<name>A0A926ESR9_9FIRM</name>
<evidence type="ECO:0000256" key="1">
    <source>
        <dbReference type="ARBA" id="ARBA00022705"/>
    </source>
</evidence>
<accession>A0A926ESR9</accession>
<keyword evidence="2" id="KW-0143">Chaperone</keyword>
<keyword evidence="6" id="KW-1185">Reference proteome</keyword>
<dbReference type="RefSeq" id="WP_262429301.1">
    <property type="nucleotide sequence ID" value="NZ_JACRTG010000016.1"/>
</dbReference>
<comment type="caution">
    <text evidence="5">The sequence shown here is derived from an EMBL/GenBank/DDBJ whole genome shotgun (WGS) entry which is preliminary data.</text>
</comment>
<dbReference type="SUPFAM" id="SSF46565">
    <property type="entry name" value="Chaperone J-domain"/>
    <property type="match status" value="1"/>
</dbReference>
<reference evidence="5" key="1">
    <citation type="submission" date="2020-08" db="EMBL/GenBank/DDBJ databases">
        <title>Genome public.</title>
        <authorList>
            <person name="Liu C."/>
            <person name="Sun Q."/>
        </authorList>
    </citation>
    <scope>NUCLEOTIDE SEQUENCE</scope>
    <source>
        <strain evidence="5">BX21</strain>
    </source>
</reference>
<evidence type="ECO:0000313" key="5">
    <source>
        <dbReference type="EMBL" id="MBC8587855.1"/>
    </source>
</evidence>
<dbReference type="Pfam" id="PF00226">
    <property type="entry name" value="DnaJ"/>
    <property type="match status" value="1"/>
</dbReference>
<dbReference type="InterPro" id="IPR001623">
    <property type="entry name" value="DnaJ_domain"/>
</dbReference>
<dbReference type="GO" id="GO:0005737">
    <property type="term" value="C:cytoplasm"/>
    <property type="evidence" value="ECO:0007669"/>
    <property type="project" value="TreeGrafter"/>
</dbReference>
<evidence type="ECO:0000259" key="4">
    <source>
        <dbReference type="PROSITE" id="PS50076"/>
    </source>
</evidence>
<dbReference type="InterPro" id="IPR036869">
    <property type="entry name" value="J_dom_sf"/>
</dbReference>
<dbReference type="PANTHER" id="PTHR43096:SF52">
    <property type="entry name" value="DNAJ HOMOLOG 1, MITOCHONDRIAL-RELATED"/>
    <property type="match status" value="1"/>
</dbReference>
<proteinExistence type="predicted"/>
<dbReference type="Proteomes" id="UP000601171">
    <property type="component" value="Unassembled WGS sequence"/>
</dbReference>
<sequence length="255" mass="29989">MEMLRKILGNILYGIGKIISVVLDIIIGVTGFIVSFVVSVGRGILGLISAGGCLFFFLLGPSLLFNPAILLIISMLIIIPFLGTKFVSFLKYAKYIVTEYLFDRARYLKEGKKGKYKSFNEYGNKYRRMEEEKWRKEQERRQEEQQKQWEEKFRQWHEYQNTQNTGGYSYGGYQQGQTYYNPTDEFKKKYEESCDLLGLDYDTDIYKVKLAYRKKAKENHPDLNKSPDATKIFQKINDAYEFLSEGNIERYKKMK</sequence>
<feature type="domain" description="J" evidence="4">
    <location>
        <begin position="192"/>
        <end position="255"/>
    </location>
</feature>
<evidence type="ECO:0000256" key="2">
    <source>
        <dbReference type="ARBA" id="ARBA00023186"/>
    </source>
</evidence>
<feature type="transmembrane region" description="Helical" evidence="3">
    <location>
        <begin position="69"/>
        <end position="90"/>
    </location>
</feature>
<dbReference type="CDD" id="cd06257">
    <property type="entry name" value="DnaJ"/>
    <property type="match status" value="1"/>
</dbReference>
<dbReference type="AlphaFoldDB" id="A0A926ESR9"/>
<keyword evidence="3" id="KW-0812">Transmembrane</keyword>
<evidence type="ECO:0000313" key="6">
    <source>
        <dbReference type="Proteomes" id="UP000601171"/>
    </source>
</evidence>
<organism evidence="5 6">
    <name type="scientific">Paratissierella segnis</name>
    <dbReference type="NCBI Taxonomy" id="2763679"/>
    <lineage>
        <taxon>Bacteria</taxon>
        <taxon>Bacillati</taxon>
        <taxon>Bacillota</taxon>
        <taxon>Tissierellia</taxon>
        <taxon>Tissierellales</taxon>
        <taxon>Tissierellaceae</taxon>
        <taxon>Paratissierella</taxon>
    </lineage>
</organism>
<dbReference type="EMBL" id="JACRTG010000016">
    <property type="protein sequence ID" value="MBC8587855.1"/>
    <property type="molecule type" value="Genomic_DNA"/>
</dbReference>
<keyword evidence="3" id="KW-0472">Membrane</keyword>
<keyword evidence="1" id="KW-0235">DNA replication</keyword>
<dbReference type="Gene3D" id="1.10.287.110">
    <property type="entry name" value="DnaJ domain"/>
    <property type="match status" value="1"/>
</dbReference>
<evidence type="ECO:0000256" key="3">
    <source>
        <dbReference type="SAM" id="Phobius"/>
    </source>
</evidence>
<feature type="transmembrane region" description="Helical" evidence="3">
    <location>
        <begin position="12"/>
        <end position="37"/>
    </location>
</feature>
<protein>
    <submittedName>
        <fullName evidence="5">J domain-containing protein</fullName>
    </submittedName>
</protein>